<dbReference type="PANTHER" id="PTHR11552">
    <property type="entry name" value="GLUCOSE-METHANOL-CHOLINE GMC OXIDOREDUCTASE"/>
    <property type="match status" value="1"/>
</dbReference>
<dbReference type="EMBL" id="LATX01000180">
    <property type="protein sequence ID" value="KTB47003.1"/>
    <property type="molecule type" value="Genomic_DNA"/>
</dbReference>
<evidence type="ECO:0000256" key="4">
    <source>
        <dbReference type="ARBA" id="ARBA00022729"/>
    </source>
</evidence>
<organism evidence="10 11">
    <name type="scientific">Moniliophthora roreri</name>
    <name type="common">Frosty pod rot fungus</name>
    <name type="synonym">Monilia roreri</name>
    <dbReference type="NCBI Taxonomy" id="221103"/>
    <lineage>
        <taxon>Eukaryota</taxon>
        <taxon>Fungi</taxon>
        <taxon>Dikarya</taxon>
        <taxon>Basidiomycota</taxon>
        <taxon>Agaricomycotina</taxon>
        <taxon>Agaricomycetes</taxon>
        <taxon>Agaricomycetidae</taxon>
        <taxon>Agaricales</taxon>
        <taxon>Marasmiineae</taxon>
        <taxon>Marasmiaceae</taxon>
        <taxon>Moniliophthora</taxon>
    </lineage>
</organism>
<dbReference type="PROSITE" id="PS00624">
    <property type="entry name" value="GMC_OXRED_2"/>
    <property type="match status" value="1"/>
</dbReference>
<sequence>MGNPYTTPGSTSLRASGIEFAPASGGNIRYNASARREVIVAAGAIMTPQLLQLSGIGDSSILGPLGINTLIDLKTVGKNLQEQTMSALGAEGTDFDPQGRGPSNCIAYPNIRQLFGNEAQNSINKINSNLANWANSQAGSALSSSALQQIYQVHADLIINNNAPVAELFYNTGWPEKVSLNIWQLLPFSRGTVKITSTDPFQKPQIRVNYFSVDWDMDVQIAASRLSRRIFTSPPLSSLSNGETVPGGQVPDGSDRGSDANWRNWINNNFSPVAHPIGTAAMMKRSLGGVVNAQLKVYDTANVRVVDASAMPLQVSAHLQATLYGFAEKAADLIKAAN</sequence>
<dbReference type="AlphaFoldDB" id="A0A0W0GEM1"/>
<feature type="domain" description="Glucose-methanol-choline oxidoreductase N-terminal" evidence="9">
    <location>
        <begin position="43"/>
        <end position="57"/>
    </location>
</feature>
<evidence type="ECO:0000313" key="11">
    <source>
        <dbReference type="Proteomes" id="UP000054988"/>
    </source>
</evidence>
<comment type="cofactor">
    <cofactor evidence="1">
        <name>FAD</name>
        <dbReference type="ChEBI" id="CHEBI:57692"/>
    </cofactor>
</comment>
<keyword evidence="3" id="KW-0285">Flavoprotein</keyword>
<dbReference type="Pfam" id="PF00732">
    <property type="entry name" value="GMC_oxred_N"/>
    <property type="match status" value="1"/>
</dbReference>
<dbReference type="eggNOG" id="KOG1238">
    <property type="taxonomic scope" value="Eukaryota"/>
</dbReference>
<evidence type="ECO:0000256" key="2">
    <source>
        <dbReference type="ARBA" id="ARBA00010790"/>
    </source>
</evidence>
<dbReference type="SUPFAM" id="SSF51905">
    <property type="entry name" value="FAD/NAD(P)-binding domain"/>
    <property type="match status" value="1"/>
</dbReference>
<dbReference type="InterPro" id="IPR012132">
    <property type="entry name" value="GMC_OxRdtase"/>
</dbReference>
<dbReference type="GO" id="GO:0050660">
    <property type="term" value="F:flavin adenine dinucleotide binding"/>
    <property type="evidence" value="ECO:0007669"/>
    <property type="project" value="InterPro"/>
</dbReference>
<keyword evidence="4" id="KW-0732">Signal</keyword>
<feature type="region of interest" description="Disordered" evidence="8">
    <location>
        <begin position="237"/>
        <end position="258"/>
    </location>
</feature>
<evidence type="ECO:0000256" key="6">
    <source>
        <dbReference type="ARBA" id="ARBA00023002"/>
    </source>
</evidence>
<dbReference type="Gene3D" id="3.50.50.60">
    <property type="entry name" value="FAD/NAD(P)-binding domain"/>
    <property type="match status" value="1"/>
</dbReference>
<gene>
    <name evidence="10" type="ORF">WG66_420</name>
</gene>
<dbReference type="Pfam" id="PF05199">
    <property type="entry name" value="GMC_oxred_C"/>
    <property type="match status" value="1"/>
</dbReference>
<evidence type="ECO:0000259" key="9">
    <source>
        <dbReference type="PROSITE" id="PS00624"/>
    </source>
</evidence>
<keyword evidence="6" id="KW-0560">Oxidoreductase</keyword>
<reference evidence="10 11" key="1">
    <citation type="submission" date="2015-12" db="EMBL/GenBank/DDBJ databases">
        <title>Draft genome sequence of Moniliophthora roreri, the causal agent of frosty pod rot of cacao.</title>
        <authorList>
            <person name="Aime M.C."/>
            <person name="Diaz-Valderrama J.R."/>
            <person name="Kijpornyongpan T."/>
            <person name="Phillips-Mora W."/>
        </authorList>
    </citation>
    <scope>NUCLEOTIDE SEQUENCE [LARGE SCALE GENOMIC DNA]</scope>
    <source>
        <strain evidence="10 11">MCA 2952</strain>
    </source>
</reference>
<evidence type="ECO:0000256" key="7">
    <source>
        <dbReference type="ARBA" id="ARBA00023180"/>
    </source>
</evidence>
<dbReference type="InterPro" id="IPR036188">
    <property type="entry name" value="FAD/NAD-bd_sf"/>
</dbReference>
<accession>A0A0W0GEM1</accession>
<dbReference type="Gene3D" id="3.30.560.10">
    <property type="entry name" value="Glucose Oxidase, domain 3"/>
    <property type="match status" value="1"/>
</dbReference>
<comment type="similarity">
    <text evidence="2">Belongs to the GMC oxidoreductase family.</text>
</comment>
<evidence type="ECO:0000256" key="1">
    <source>
        <dbReference type="ARBA" id="ARBA00001974"/>
    </source>
</evidence>
<dbReference type="InterPro" id="IPR007867">
    <property type="entry name" value="GMC_OxRtase_C"/>
</dbReference>
<comment type="caution">
    <text evidence="10">The sequence shown here is derived from an EMBL/GenBank/DDBJ whole genome shotgun (WGS) entry which is preliminary data.</text>
</comment>
<evidence type="ECO:0000256" key="5">
    <source>
        <dbReference type="ARBA" id="ARBA00022827"/>
    </source>
</evidence>
<proteinExistence type="inferred from homology"/>
<keyword evidence="5" id="KW-0274">FAD</keyword>
<dbReference type="GO" id="GO:0016614">
    <property type="term" value="F:oxidoreductase activity, acting on CH-OH group of donors"/>
    <property type="evidence" value="ECO:0007669"/>
    <property type="project" value="InterPro"/>
</dbReference>
<evidence type="ECO:0000256" key="3">
    <source>
        <dbReference type="ARBA" id="ARBA00022630"/>
    </source>
</evidence>
<keyword evidence="7" id="KW-0325">Glycoprotein</keyword>
<dbReference type="Proteomes" id="UP000054988">
    <property type="component" value="Unassembled WGS sequence"/>
</dbReference>
<name>A0A0W0GEM1_MONRR</name>
<protein>
    <submittedName>
        <fullName evidence="10">Putative glucose oxidase</fullName>
    </submittedName>
</protein>
<dbReference type="PANTHER" id="PTHR11552:SF201">
    <property type="entry name" value="GLUCOSE-METHANOL-CHOLINE OXIDOREDUCTASE N-TERMINAL DOMAIN-CONTAINING PROTEIN"/>
    <property type="match status" value="1"/>
</dbReference>
<evidence type="ECO:0000313" key="10">
    <source>
        <dbReference type="EMBL" id="KTB47003.1"/>
    </source>
</evidence>
<dbReference type="InterPro" id="IPR000172">
    <property type="entry name" value="GMC_OxRdtase_N"/>
</dbReference>
<evidence type="ECO:0000256" key="8">
    <source>
        <dbReference type="SAM" id="MobiDB-lite"/>
    </source>
</evidence>
<dbReference type="SUPFAM" id="SSF54373">
    <property type="entry name" value="FAD-linked reductases, C-terminal domain"/>
    <property type="match status" value="1"/>
</dbReference>